<comment type="caution">
    <text evidence="4">The sequence shown here is derived from an EMBL/GenBank/DDBJ whole genome shotgun (WGS) entry which is preliminary data.</text>
</comment>
<organism evidence="4 5">
    <name type="scientific">Prymnesium parvum</name>
    <name type="common">Toxic golden alga</name>
    <dbReference type="NCBI Taxonomy" id="97485"/>
    <lineage>
        <taxon>Eukaryota</taxon>
        <taxon>Haptista</taxon>
        <taxon>Haptophyta</taxon>
        <taxon>Prymnesiophyceae</taxon>
        <taxon>Prymnesiales</taxon>
        <taxon>Prymnesiaceae</taxon>
        <taxon>Prymnesium</taxon>
    </lineage>
</organism>
<dbReference type="InterPro" id="IPR002110">
    <property type="entry name" value="Ankyrin_rpt"/>
</dbReference>
<feature type="domain" description="U-box" evidence="3">
    <location>
        <begin position="302"/>
        <end position="373"/>
    </location>
</feature>
<keyword evidence="2" id="KW-0472">Membrane</keyword>
<dbReference type="InterPro" id="IPR013083">
    <property type="entry name" value="Znf_RING/FYVE/PHD"/>
</dbReference>
<dbReference type="PANTHER" id="PTHR46573:SF1">
    <property type="entry name" value="WD REPEAT, SAM AND U-BOX DOMAIN-CONTAINING PROTEIN 1"/>
    <property type="match status" value="1"/>
</dbReference>
<dbReference type="SMART" id="SM00504">
    <property type="entry name" value="Ubox"/>
    <property type="match status" value="1"/>
</dbReference>
<dbReference type="PANTHER" id="PTHR46573">
    <property type="entry name" value="WD REPEAT, SAM AND U-BOX DOMAIN-CONTAINING PROTEIN 1"/>
    <property type="match status" value="1"/>
</dbReference>
<dbReference type="Gene3D" id="3.30.40.10">
    <property type="entry name" value="Zinc/RING finger domain, C3HC4 (zinc finger)"/>
    <property type="match status" value="1"/>
</dbReference>
<dbReference type="CDD" id="cd16655">
    <property type="entry name" value="RING-Ubox_WDSUB1-like"/>
    <property type="match status" value="1"/>
</dbReference>
<dbReference type="InterPro" id="IPR003613">
    <property type="entry name" value="Ubox_domain"/>
</dbReference>
<dbReference type="PROSITE" id="PS50297">
    <property type="entry name" value="ANK_REP_REGION"/>
    <property type="match status" value="1"/>
</dbReference>
<dbReference type="InterPro" id="IPR052085">
    <property type="entry name" value="WD-SAM-U-box"/>
</dbReference>
<dbReference type="Pfam" id="PF04564">
    <property type="entry name" value="U-box"/>
    <property type="match status" value="1"/>
</dbReference>
<accession>A0AB34K5E2</accession>
<dbReference type="GO" id="GO:0004842">
    <property type="term" value="F:ubiquitin-protein transferase activity"/>
    <property type="evidence" value="ECO:0007669"/>
    <property type="project" value="InterPro"/>
</dbReference>
<dbReference type="PROSITE" id="PS50088">
    <property type="entry name" value="ANK_REPEAT"/>
    <property type="match status" value="1"/>
</dbReference>
<feature type="transmembrane region" description="Helical" evidence="2">
    <location>
        <begin position="238"/>
        <end position="255"/>
    </location>
</feature>
<evidence type="ECO:0000256" key="2">
    <source>
        <dbReference type="SAM" id="Phobius"/>
    </source>
</evidence>
<gene>
    <name evidence="4" type="ORF">AB1Y20_000652</name>
</gene>
<keyword evidence="2" id="KW-1133">Transmembrane helix</keyword>
<reference evidence="4 5" key="1">
    <citation type="journal article" date="2024" name="Science">
        <title>Giant polyketide synthase enzymes in the biosynthesis of giant marine polyether toxins.</title>
        <authorList>
            <person name="Fallon T.R."/>
            <person name="Shende V.V."/>
            <person name="Wierzbicki I.H."/>
            <person name="Pendleton A.L."/>
            <person name="Watervoot N.F."/>
            <person name="Auber R.P."/>
            <person name="Gonzalez D.J."/>
            <person name="Wisecaver J.H."/>
            <person name="Moore B.S."/>
        </authorList>
    </citation>
    <scope>NUCLEOTIDE SEQUENCE [LARGE SCALE GENOMIC DNA]</scope>
    <source>
        <strain evidence="4 5">12B1</strain>
    </source>
</reference>
<dbReference type="SUPFAM" id="SSF57850">
    <property type="entry name" value="RING/U-box"/>
    <property type="match status" value="1"/>
</dbReference>
<keyword evidence="5" id="KW-1185">Reference proteome</keyword>
<dbReference type="PROSITE" id="PS51698">
    <property type="entry name" value="U_BOX"/>
    <property type="match status" value="1"/>
</dbReference>
<keyword evidence="2" id="KW-0812">Transmembrane</keyword>
<dbReference type="EMBL" id="JBGBPQ010000001">
    <property type="protein sequence ID" value="KAL1529713.1"/>
    <property type="molecule type" value="Genomic_DNA"/>
</dbReference>
<sequence>MPAAVKLLLQHGADPNQPDGDGNYHPLHWASYKSDHAECAQLLVEAGADISVRTKRGFTPLEIARGQNNVVSSKPGVAAVLEQAQALRRTSSLAPFRMVGSVGEQSQHGIEAVCSSRPASDAVLPVRQTSSIFPSSTAASNSPPARGGQAWSPLASAQAAAEAAQGAAVAVSATHRVDLVRDERAAMERAVVTAQRDAERRAAEEQERVDAKERAKVAEAMVKEEDVRQRRNRRARTSRIILCAFLSISAAGLAASTRSLLGVLVLTLAISLLFIPYSWLPSAHQWRVARRGMLALVSQKQPWPPQLMCPITGELMEDPVTIADGHTFERAAIERWLQSHDTSPMTGIALPHTQLAPAIALRQLIQEAKEGRA</sequence>
<dbReference type="SMART" id="SM00248">
    <property type="entry name" value="ANK"/>
    <property type="match status" value="1"/>
</dbReference>
<keyword evidence="1" id="KW-0040">ANK repeat</keyword>
<dbReference type="SUPFAM" id="SSF48403">
    <property type="entry name" value="Ankyrin repeat"/>
    <property type="match status" value="1"/>
</dbReference>
<dbReference type="GO" id="GO:0016567">
    <property type="term" value="P:protein ubiquitination"/>
    <property type="evidence" value="ECO:0007669"/>
    <property type="project" value="InterPro"/>
</dbReference>
<dbReference type="Pfam" id="PF12796">
    <property type="entry name" value="Ank_2"/>
    <property type="match status" value="1"/>
</dbReference>
<evidence type="ECO:0000313" key="4">
    <source>
        <dbReference type="EMBL" id="KAL1529713.1"/>
    </source>
</evidence>
<evidence type="ECO:0000256" key="1">
    <source>
        <dbReference type="PROSITE-ProRule" id="PRU00023"/>
    </source>
</evidence>
<dbReference type="InterPro" id="IPR036770">
    <property type="entry name" value="Ankyrin_rpt-contain_sf"/>
</dbReference>
<dbReference type="AlphaFoldDB" id="A0AB34K5E2"/>
<feature type="repeat" description="ANK" evidence="1">
    <location>
        <begin position="22"/>
        <end position="55"/>
    </location>
</feature>
<name>A0AB34K5E2_PRYPA</name>
<protein>
    <recommendedName>
        <fullName evidence="3">U-box domain-containing protein</fullName>
    </recommendedName>
</protein>
<evidence type="ECO:0000259" key="3">
    <source>
        <dbReference type="PROSITE" id="PS51698"/>
    </source>
</evidence>
<dbReference type="Proteomes" id="UP001515480">
    <property type="component" value="Unassembled WGS sequence"/>
</dbReference>
<evidence type="ECO:0000313" key="5">
    <source>
        <dbReference type="Proteomes" id="UP001515480"/>
    </source>
</evidence>
<proteinExistence type="predicted"/>
<feature type="transmembrane region" description="Helical" evidence="2">
    <location>
        <begin position="261"/>
        <end position="280"/>
    </location>
</feature>
<dbReference type="Gene3D" id="1.25.40.20">
    <property type="entry name" value="Ankyrin repeat-containing domain"/>
    <property type="match status" value="1"/>
</dbReference>